<dbReference type="OrthoDB" id="8527964at2"/>
<feature type="transmembrane region" description="Helical" evidence="1">
    <location>
        <begin position="264"/>
        <end position="289"/>
    </location>
</feature>
<dbReference type="STRING" id="1851544.ODI_03382"/>
<gene>
    <name evidence="2" type="ORF">ODI_03382</name>
    <name evidence="3" type="ORF">ODI_R0814</name>
</gene>
<dbReference type="PANTHER" id="PTHR38457:SF1">
    <property type="entry name" value="REGULATOR ABRB-RELATED"/>
    <property type="match status" value="1"/>
</dbReference>
<dbReference type="EMBL" id="FLRC01000013">
    <property type="protein sequence ID" value="SBT25046.1"/>
    <property type="molecule type" value="Genomic_DNA"/>
</dbReference>
<dbReference type="GO" id="GO:0016020">
    <property type="term" value="C:membrane"/>
    <property type="evidence" value="ECO:0007669"/>
    <property type="project" value="InterPro"/>
</dbReference>
<feature type="transmembrane region" description="Helical" evidence="1">
    <location>
        <begin position="317"/>
        <end position="340"/>
    </location>
</feature>
<accession>A0A1C3K0K9</accession>
<feature type="transmembrane region" description="Helical" evidence="1">
    <location>
        <begin position="66"/>
        <end position="84"/>
    </location>
</feature>
<dbReference type="AlphaFoldDB" id="A0A1C3K0K9"/>
<feature type="transmembrane region" description="Helical" evidence="1">
    <location>
        <begin position="146"/>
        <end position="165"/>
    </location>
</feature>
<keyword evidence="4" id="KW-1185">Reference proteome</keyword>
<dbReference type="KEGG" id="odi:ODI_R0814"/>
<keyword evidence="2" id="KW-0503">Monooxygenase</keyword>
<feature type="transmembrane region" description="Helical" evidence="1">
    <location>
        <begin position="12"/>
        <end position="30"/>
    </location>
</feature>
<dbReference type="EMBL" id="LT907988">
    <property type="protein sequence ID" value="SOE47393.1"/>
    <property type="molecule type" value="Genomic_DNA"/>
</dbReference>
<proteinExistence type="predicted"/>
<keyword evidence="2" id="KW-0560">Oxidoreductase</keyword>
<dbReference type="GO" id="GO:0004497">
    <property type="term" value="F:monooxygenase activity"/>
    <property type="evidence" value="ECO:0007669"/>
    <property type="project" value="UniProtKB-KW"/>
</dbReference>
<evidence type="ECO:0000313" key="3">
    <source>
        <dbReference type="EMBL" id="SOE47393.1"/>
    </source>
</evidence>
<reference evidence="3 4" key="2">
    <citation type="submission" date="2017-08" db="EMBL/GenBank/DDBJ databases">
        <authorList>
            <person name="de Groot N.N."/>
        </authorList>
    </citation>
    <scope>NUCLEOTIDE SEQUENCE [LARGE SCALE GENOMIC DNA]</scope>
    <source>
        <strain evidence="3">Orrdi1</strain>
    </source>
</reference>
<dbReference type="InterPro" id="IPR007820">
    <property type="entry name" value="AbrB_fam"/>
</dbReference>
<evidence type="ECO:0000313" key="4">
    <source>
        <dbReference type="Proteomes" id="UP000078558"/>
    </source>
</evidence>
<name>A0A1C3K0K9_9BURK</name>
<evidence type="ECO:0000313" key="2">
    <source>
        <dbReference type="EMBL" id="SBT25046.1"/>
    </source>
</evidence>
<protein>
    <submittedName>
        <fullName evidence="2">Ammonia monooxygenase</fullName>
    </submittedName>
</protein>
<evidence type="ECO:0000256" key="1">
    <source>
        <dbReference type="SAM" id="Phobius"/>
    </source>
</evidence>
<dbReference type="Pfam" id="PF05145">
    <property type="entry name" value="AbrB"/>
    <property type="match status" value="1"/>
</dbReference>
<dbReference type="PIRSF" id="PIRSF038991">
    <property type="entry name" value="Protein_AbrB"/>
    <property type="match status" value="1"/>
</dbReference>
<feature type="transmembrane region" description="Helical" evidence="1">
    <location>
        <begin position="185"/>
        <end position="205"/>
    </location>
</feature>
<organism evidence="2 4">
    <name type="scientific">Orrella dioscoreae</name>
    <dbReference type="NCBI Taxonomy" id="1851544"/>
    <lineage>
        <taxon>Bacteria</taxon>
        <taxon>Pseudomonadati</taxon>
        <taxon>Pseudomonadota</taxon>
        <taxon>Betaproteobacteria</taxon>
        <taxon>Burkholderiales</taxon>
        <taxon>Alcaligenaceae</taxon>
        <taxon>Orrella</taxon>
    </lineage>
</organism>
<sequence>MSGALPLPERAKPIAALTLAALAGWLFSLLNSPLPWLIGPMLVVAAAQMLGADLHVPRGLRFGGQWIVGGAIGLYFTPPVLAMLPGLLPWIILGLAASILLSMLAAKVLAHYAGIDPVTALYASFLGGAAEMANLAERSGALVDRVAAAQSVRIILVVVLIPFAFRWADLHGADSYATASLVFDAPGFVLLMGATFAAGLVCHLLRLPNAWLVGPVFASIALNAAGHASSIMPVALVDVAQVLIGCSLGTKFSREFFHAAPRFMLVSTLCSAAVLLGSSLGAVILGWLAGLPAPTLILGMAPGGIAEMSLTAGLLQLGVPVVVAFQLTRLLVVVSSASLMHRAAMRWLLR</sequence>
<dbReference type="PANTHER" id="PTHR38457">
    <property type="entry name" value="REGULATOR ABRB-RELATED"/>
    <property type="match status" value="1"/>
</dbReference>
<dbReference type="NCBIfam" id="TIGR03082">
    <property type="entry name" value="Gneg_AbrB_dup"/>
    <property type="match status" value="2"/>
</dbReference>
<dbReference type="GO" id="GO:0010468">
    <property type="term" value="P:regulation of gene expression"/>
    <property type="evidence" value="ECO:0007669"/>
    <property type="project" value="InterPro"/>
</dbReference>
<dbReference type="InterPro" id="IPR017516">
    <property type="entry name" value="AbrB_dup"/>
</dbReference>
<keyword evidence="1" id="KW-0472">Membrane</keyword>
<dbReference type="RefSeq" id="WP_067752271.1">
    <property type="nucleotide sequence ID" value="NZ_LT907988.1"/>
</dbReference>
<keyword evidence="1" id="KW-1133">Transmembrane helix</keyword>
<reference evidence="2 4" key="1">
    <citation type="submission" date="2016-06" db="EMBL/GenBank/DDBJ databases">
        <authorList>
            <person name="Kjaerup R.B."/>
            <person name="Dalgaard T.S."/>
            <person name="Juul-Madsen H.R."/>
        </authorList>
    </citation>
    <scope>NUCLEOTIDE SEQUENCE [LARGE SCALE GENOMIC DNA]</scope>
    <source>
        <strain evidence="2">Orrdi1</strain>
    </source>
</reference>
<dbReference type="Proteomes" id="UP000078558">
    <property type="component" value="Chromosome I"/>
</dbReference>
<keyword evidence="1" id="KW-0812">Transmembrane</keyword>